<dbReference type="PROSITE" id="PS51257">
    <property type="entry name" value="PROKAR_LIPOPROTEIN"/>
    <property type="match status" value="1"/>
</dbReference>
<proteinExistence type="predicted"/>
<feature type="signal peptide" evidence="2">
    <location>
        <begin position="1"/>
        <end position="26"/>
    </location>
</feature>
<reference evidence="3" key="1">
    <citation type="submission" date="2019-11" db="EMBL/GenBank/DDBJ databases">
        <title>Spread of Macrolides and rifampicin resistant Rhodococcus equi in clinical isolates in the USA.</title>
        <authorList>
            <person name="Alvarez-Narvaez S."/>
            <person name="Huber L."/>
            <person name="Cohen N.D."/>
            <person name="Slovis N."/>
            <person name="Greiter M."/>
            <person name="Giguere S."/>
            <person name="Hart K."/>
        </authorList>
    </citation>
    <scope>NUCLEOTIDE SEQUENCE</scope>
    <source>
        <strain evidence="3">Lh_17</strain>
    </source>
</reference>
<protein>
    <recommendedName>
        <fullName evidence="7">Lipoprotein</fullName>
    </recommendedName>
</protein>
<evidence type="ECO:0000256" key="1">
    <source>
        <dbReference type="SAM" id="MobiDB-lite"/>
    </source>
</evidence>
<feature type="region of interest" description="Disordered" evidence="1">
    <location>
        <begin position="33"/>
        <end position="64"/>
    </location>
</feature>
<feature type="chain" id="PRO_5044465498" description="Lipoprotein" evidence="2">
    <location>
        <begin position="27"/>
        <end position="197"/>
    </location>
</feature>
<dbReference type="EMBL" id="WVBC01000044">
    <property type="protein sequence ID" value="NKT81910.1"/>
    <property type="molecule type" value="Genomic_DNA"/>
</dbReference>
<evidence type="ECO:0000313" key="4">
    <source>
        <dbReference type="EMBL" id="NKT81910.1"/>
    </source>
</evidence>
<dbReference type="Proteomes" id="UP000608063">
    <property type="component" value="Unassembled WGS sequence"/>
</dbReference>
<gene>
    <name evidence="3" type="ORF">GS441_26730</name>
    <name evidence="4" type="ORF">GS882_28210</name>
    <name evidence="5" type="ORF">GS947_21915</name>
</gene>
<evidence type="ECO:0000313" key="5">
    <source>
        <dbReference type="EMBL" id="NKW44143.1"/>
    </source>
</evidence>
<reference evidence="4" key="2">
    <citation type="journal article" date="2020" name="Environ. Microbiol.">
        <title>The novel and transferable erm(51) gene confers Macrolides, Lincosamides, and Streptogramins B (MLSB) resistance to clonal Rhodococcus equi in the environment.</title>
        <authorList>
            <person name="Huber L."/>
            <person name="Giguere S."/>
            <person name="Slovis N.M."/>
            <person name="Alvarez-Narvaez S."/>
            <person name="Hart K.A."/>
            <person name="Greiter M."/>
            <person name="Morris E.R.A."/>
            <person name="Cohen N.D."/>
        </authorList>
    </citation>
    <scope>NUCLEOTIDE SEQUENCE</scope>
    <source>
        <strain evidence="4">Lh_116_1</strain>
        <strain evidence="5">Lh_16_1</strain>
    </source>
</reference>
<organism evidence="3 6">
    <name type="scientific">Rhodococcus hoagii</name>
    <name type="common">Corynebacterium equii</name>
    <dbReference type="NCBI Taxonomy" id="43767"/>
    <lineage>
        <taxon>Bacteria</taxon>
        <taxon>Bacillati</taxon>
        <taxon>Actinomycetota</taxon>
        <taxon>Actinomycetes</taxon>
        <taxon>Mycobacteriales</taxon>
        <taxon>Nocardiaceae</taxon>
        <taxon>Prescottella</taxon>
    </lineage>
</organism>
<comment type="caution">
    <text evidence="3">The sequence shown here is derived from an EMBL/GenBank/DDBJ whole genome shotgun (WGS) entry which is preliminary data.</text>
</comment>
<dbReference type="RefSeq" id="WP_202979211.1">
    <property type="nucleotide sequence ID" value="NZ_CP095479.1"/>
</dbReference>
<accession>A0A9Q2YYI0</accession>
<evidence type="ECO:0008006" key="7">
    <source>
        <dbReference type="Google" id="ProtNLM"/>
    </source>
</evidence>
<dbReference type="Proteomes" id="UP000603463">
    <property type="component" value="Unassembled WGS sequence"/>
</dbReference>
<dbReference type="EMBL" id="WVDC01000017">
    <property type="protein sequence ID" value="NKW44143.1"/>
    <property type="molecule type" value="Genomic_DNA"/>
</dbReference>
<keyword evidence="2" id="KW-0732">Signal</keyword>
<dbReference type="EMBL" id="WUXR01000025">
    <property type="protein sequence ID" value="MBM4568874.1"/>
    <property type="molecule type" value="Genomic_DNA"/>
</dbReference>
<evidence type="ECO:0000313" key="6">
    <source>
        <dbReference type="Proteomes" id="UP000808906"/>
    </source>
</evidence>
<sequence length="197" mass="20535">MTTIESRNLGRPRTAVLVAAVAVALAAAGCGNDSEANAPMDPGGPTASLSVPPPPALPAPFAGVDQSNPESVMVAAAQTLFSYAPSTDRNQLDAVNRAAPLLDERYYSDNAGSLIALAPITGRQWAQWGEQQAIVTATATVTNDEHPEDKPAKVSRVVAVQLDATDPSGRFIDSTSFAAYMTATKLGVWRVSGVMVR</sequence>
<dbReference type="AlphaFoldDB" id="A0A9Q2YYI0"/>
<evidence type="ECO:0000313" key="3">
    <source>
        <dbReference type="EMBL" id="MBM4568874.1"/>
    </source>
</evidence>
<evidence type="ECO:0000256" key="2">
    <source>
        <dbReference type="SAM" id="SignalP"/>
    </source>
</evidence>
<name>A0A9Q2YYI0_RHOHA</name>
<dbReference type="Proteomes" id="UP000808906">
    <property type="component" value="Unassembled WGS sequence"/>
</dbReference>